<organism evidence="7 8">
    <name type="scientific">Brevundimonas basaltis</name>
    <dbReference type="NCBI Taxonomy" id="472166"/>
    <lineage>
        <taxon>Bacteria</taxon>
        <taxon>Pseudomonadati</taxon>
        <taxon>Pseudomonadota</taxon>
        <taxon>Alphaproteobacteria</taxon>
        <taxon>Caulobacterales</taxon>
        <taxon>Caulobacteraceae</taxon>
        <taxon>Brevundimonas</taxon>
    </lineage>
</organism>
<comment type="similarity">
    <text evidence="2">Belongs to the thioredoxin family. DsbE subfamily.</text>
</comment>
<gene>
    <name evidence="7" type="ORF">HNQ67_001085</name>
</gene>
<dbReference type="AlphaFoldDB" id="A0A7W8MH32"/>
<evidence type="ECO:0000256" key="1">
    <source>
        <dbReference type="ARBA" id="ARBA00004196"/>
    </source>
</evidence>
<dbReference type="PANTHER" id="PTHR42852">
    <property type="entry name" value="THIOL:DISULFIDE INTERCHANGE PROTEIN DSBE"/>
    <property type="match status" value="1"/>
</dbReference>
<reference evidence="7 8" key="1">
    <citation type="submission" date="2020-08" db="EMBL/GenBank/DDBJ databases">
        <title>Genomic Encyclopedia of Type Strains, Phase IV (KMG-IV): sequencing the most valuable type-strain genomes for metagenomic binning, comparative biology and taxonomic classification.</title>
        <authorList>
            <person name="Goeker M."/>
        </authorList>
    </citation>
    <scope>NUCLEOTIDE SEQUENCE [LARGE SCALE GENOMIC DNA]</scope>
    <source>
        <strain evidence="7 8">DSM 25335</strain>
    </source>
</reference>
<evidence type="ECO:0000256" key="5">
    <source>
        <dbReference type="ARBA" id="ARBA00023284"/>
    </source>
</evidence>
<dbReference type="InterPro" id="IPR013740">
    <property type="entry name" value="Redoxin"/>
</dbReference>
<comment type="subcellular location">
    <subcellularLocation>
        <location evidence="1">Cell envelope</location>
    </subcellularLocation>
</comment>
<proteinExistence type="inferred from homology"/>
<evidence type="ECO:0000256" key="4">
    <source>
        <dbReference type="ARBA" id="ARBA00023157"/>
    </source>
</evidence>
<keyword evidence="3" id="KW-0201">Cytochrome c-type biogenesis</keyword>
<dbReference type="InterPro" id="IPR036249">
    <property type="entry name" value="Thioredoxin-like_sf"/>
</dbReference>
<dbReference type="Proteomes" id="UP000566663">
    <property type="component" value="Unassembled WGS sequence"/>
</dbReference>
<evidence type="ECO:0000256" key="2">
    <source>
        <dbReference type="ARBA" id="ARBA00007758"/>
    </source>
</evidence>
<dbReference type="PANTHER" id="PTHR42852:SF6">
    <property type="entry name" value="THIOL:DISULFIDE INTERCHANGE PROTEIN DSBE"/>
    <property type="match status" value="1"/>
</dbReference>
<dbReference type="SUPFAM" id="SSF52833">
    <property type="entry name" value="Thioredoxin-like"/>
    <property type="match status" value="1"/>
</dbReference>
<keyword evidence="5" id="KW-0676">Redox-active center</keyword>
<dbReference type="InterPro" id="IPR013766">
    <property type="entry name" value="Thioredoxin_domain"/>
</dbReference>
<dbReference type="PROSITE" id="PS51352">
    <property type="entry name" value="THIOREDOXIN_2"/>
    <property type="match status" value="1"/>
</dbReference>
<comment type="caution">
    <text evidence="7">The sequence shown here is derived from an EMBL/GenBank/DDBJ whole genome shotgun (WGS) entry which is preliminary data.</text>
</comment>
<evidence type="ECO:0000313" key="8">
    <source>
        <dbReference type="Proteomes" id="UP000566663"/>
    </source>
</evidence>
<dbReference type="Gene3D" id="3.40.30.10">
    <property type="entry name" value="Glutaredoxin"/>
    <property type="match status" value="1"/>
</dbReference>
<evidence type="ECO:0000256" key="3">
    <source>
        <dbReference type="ARBA" id="ARBA00022748"/>
    </source>
</evidence>
<keyword evidence="8" id="KW-1185">Reference proteome</keyword>
<dbReference type="InterPro" id="IPR050553">
    <property type="entry name" value="Thioredoxin_ResA/DsbE_sf"/>
</dbReference>
<dbReference type="GO" id="GO:0017004">
    <property type="term" value="P:cytochrome complex assembly"/>
    <property type="evidence" value="ECO:0007669"/>
    <property type="project" value="UniProtKB-KW"/>
</dbReference>
<dbReference type="InterPro" id="IPR017937">
    <property type="entry name" value="Thioredoxin_CS"/>
</dbReference>
<dbReference type="Pfam" id="PF08534">
    <property type="entry name" value="Redoxin"/>
    <property type="match status" value="1"/>
</dbReference>
<dbReference type="RefSeq" id="WP_183253153.1">
    <property type="nucleotide sequence ID" value="NZ_BAAAFF010000006.1"/>
</dbReference>
<dbReference type="GO" id="GO:0015036">
    <property type="term" value="F:disulfide oxidoreductase activity"/>
    <property type="evidence" value="ECO:0007669"/>
    <property type="project" value="InterPro"/>
</dbReference>
<keyword evidence="4" id="KW-1015">Disulfide bond</keyword>
<evidence type="ECO:0000313" key="7">
    <source>
        <dbReference type="EMBL" id="MBB5291571.1"/>
    </source>
</evidence>
<sequence length="197" mass="20670">MNRWFAIIPLVALVGLVAFAAVRLGDFTGRSLAEGPSSEYRPAALVGQPVPETVLPMLTGAEAGPGVLDLKTAGVGKPMLINVFASWCAPCKIEHPNLMALKDRGVAVVGVAWKDDPADTRVFLDELGDPYSMVLVDRDGRAGLDLGITGAPETYAVDAMGKVVAKASGPLVDQAEIDRLVAAIQTPARPLPTADER</sequence>
<protein>
    <submittedName>
        <fullName evidence="7">Cytochrome c biogenesis protein CcmG/thiol:disulfide interchange protein DsbE</fullName>
    </submittedName>
</protein>
<dbReference type="PROSITE" id="PS00194">
    <property type="entry name" value="THIOREDOXIN_1"/>
    <property type="match status" value="1"/>
</dbReference>
<dbReference type="GO" id="GO:0030288">
    <property type="term" value="C:outer membrane-bounded periplasmic space"/>
    <property type="evidence" value="ECO:0007669"/>
    <property type="project" value="InterPro"/>
</dbReference>
<feature type="domain" description="Thioredoxin" evidence="6">
    <location>
        <begin position="44"/>
        <end position="186"/>
    </location>
</feature>
<dbReference type="EMBL" id="JACHFZ010000002">
    <property type="protein sequence ID" value="MBB5291571.1"/>
    <property type="molecule type" value="Genomic_DNA"/>
</dbReference>
<name>A0A7W8MH32_9CAUL</name>
<dbReference type="NCBIfam" id="TIGR00385">
    <property type="entry name" value="dsbE"/>
    <property type="match status" value="1"/>
</dbReference>
<evidence type="ECO:0000259" key="6">
    <source>
        <dbReference type="PROSITE" id="PS51352"/>
    </source>
</evidence>
<accession>A0A7W8MH32</accession>
<dbReference type="InterPro" id="IPR004799">
    <property type="entry name" value="Periplasmic_diS_OxRdtase_DsbE"/>
</dbReference>